<dbReference type="InterPro" id="IPR050228">
    <property type="entry name" value="Carboxylesterase_BioH"/>
</dbReference>
<name>A0ABS2D4S7_9SPHN</name>
<dbReference type="EMBL" id="JAFEMC010000001">
    <property type="protein sequence ID" value="MBM6575931.1"/>
    <property type="molecule type" value="Genomic_DNA"/>
</dbReference>
<dbReference type="SUPFAM" id="SSF53474">
    <property type="entry name" value="alpha/beta-Hydrolases"/>
    <property type="match status" value="1"/>
</dbReference>
<organism evidence="2 3">
    <name type="scientific">Sphingomonas longa</name>
    <dbReference type="NCBI Taxonomy" id="2778730"/>
    <lineage>
        <taxon>Bacteria</taxon>
        <taxon>Pseudomonadati</taxon>
        <taxon>Pseudomonadota</taxon>
        <taxon>Alphaproteobacteria</taxon>
        <taxon>Sphingomonadales</taxon>
        <taxon>Sphingomonadaceae</taxon>
        <taxon>Sphingomonas</taxon>
    </lineage>
</organism>
<accession>A0ABS2D4S7</accession>
<dbReference type="Gene3D" id="3.40.50.1820">
    <property type="entry name" value="alpha/beta hydrolase"/>
    <property type="match status" value="1"/>
</dbReference>
<gene>
    <name evidence="2" type="ORF">ILT43_06065</name>
</gene>
<protein>
    <submittedName>
        <fullName evidence="2">Alpha/beta hydrolase</fullName>
    </submittedName>
</protein>
<reference evidence="2 3" key="1">
    <citation type="submission" date="2020-12" db="EMBL/GenBank/DDBJ databases">
        <title>Sphingomonas sp.</title>
        <authorList>
            <person name="Kim M.K."/>
        </authorList>
    </citation>
    <scope>NUCLEOTIDE SEQUENCE [LARGE SCALE GENOMIC DNA]</scope>
    <source>
        <strain evidence="2 3">BT552</strain>
    </source>
</reference>
<dbReference type="InterPro" id="IPR000073">
    <property type="entry name" value="AB_hydrolase_1"/>
</dbReference>
<dbReference type="PANTHER" id="PTHR43194:SF2">
    <property type="entry name" value="PEROXISOMAL MEMBRANE PROTEIN LPX1"/>
    <property type="match status" value="1"/>
</dbReference>
<comment type="caution">
    <text evidence="2">The sequence shown here is derived from an EMBL/GenBank/DDBJ whole genome shotgun (WGS) entry which is preliminary data.</text>
</comment>
<feature type="domain" description="AB hydrolase-1" evidence="1">
    <location>
        <begin position="36"/>
        <end position="278"/>
    </location>
</feature>
<dbReference type="PANTHER" id="PTHR43194">
    <property type="entry name" value="HYDROLASE ALPHA/BETA FOLD FAMILY"/>
    <property type="match status" value="1"/>
</dbReference>
<evidence type="ECO:0000313" key="3">
    <source>
        <dbReference type="Proteomes" id="UP000763641"/>
    </source>
</evidence>
<dbReference type="Proteomes" id="UP000763641">
    <property type="component" value="Unassembled WGS sequence"/>
</dbReference>
<evidence type="ECO:0000259" key="1">
    <source>
        <dbReference type="Pfam" id="PF12697"/>
    </source>
</evidence>
<dbReference type="Pfam" id="PF12697">
    <property type="entry name" value="Abhydrolase_6"/>
    <property type="match status" value="1"/>
</dbReference>
<dbReference type="InterPro" id="IPR029058">
    <property type="entry name" value="AB_hydrolase_fold"/>
</dbReference>
<dbReference type="GO" id="GO:0016787">
    <property type="term" value="F:hydrolase activity"/>
    <property type="evidence" value="ECO:0007669"/>
    <property type="project" value="UniProtKB-KW"/>
</dbReference>
<evidence type="ECO:0000313" key="2">
    <source>
        <dbReference type="EMBL" id="MBM6575931.1"/>
    </source>
</evidence>
<proteinExistence type="predicted"/>
<dbReference type="RefSeq" id="WP_204196041.1">
    <property type="nucleotide sequence ID" value="NZ_JAFEMC010000001.1"/>
</dbReference>
<sequence length="293" mass="31246">MAAYTNVYWWSADGVRLHARDYGGGDDAPTDGRPPLLCIPGLTRNARDYKAFAEAHAGEWRVIAVSLRGRGESGYAKDAMSYVPLTYMQDIEALLVDQKIDRFALVGTSLGGIVGMLLAGARGGRIAGALINDVGPEIDAAGLSRIRGYVGKGSSCPTWLHAARTVAEANRDIYPDWGLEEWLAMAKRLYRLTSAGRIVLDYDLRIAEPFRVPGAESGPDMWSALAALGDAPVLVVRGERSDILSGPVAERMIAALPDATLATVPGIGHAPTLAEPEAAGAIGAWLDKVRARH</sequence>
<keyword evidence="3" id="KW-1185">Reference proteome</keyword>
<keyword evidence="2" id="KW-0378">Hydrolase</keyword>